<evidence type="ECO:0000313" key="2">
    <source>
        <dbReference type="Proteomes" id="UP001078443"/>
    </source>
</evidence>
<gene>
    <name evidence="1" type="ORF">OW763_15800</name>
</gene>
<dbReference type="RefSeq" id="WP_268042432.1">
    <property type="nucleotide sequence ID" value="NZ_JAPQER010000011.1"/>
</dbReference>
<dbReference type="Proteomes" id="UP001078443">
    <property type="component" value="Unassembled WGS sequence"/>
</dbReference>
<keyword evidence="2" id="KW-1185">Reference proteome</keyword>
<accession>A0ABT4D3G7</accession>
<proteinExistence type="predicted"/>
<evidence type="ECO:0008006" key="3">
    <source>
        <dbReference type="Google" id="ProtNLM"/>
    </source>
</evidence>
<sequence length="101" mass="11747">MEKPFMRVMFYPKGNPRKPILADDEIKNTFGQTFKIYDDLIMTGYEDFNLAKPEDVAFLDLLMKADTVEVNGGEYKIVERQIRANKPRGLWIMVQPIESSK</sequence>
<organism evidence="1 2">
    <name type="scientific">Clostridium aestuarii</name>
    <dbReference type="NCBI Taxonomy" id="338193"/>
    <lineage>
        <taxon>Bacteria</taxon>
        <taxon>Bacillati</taxon>
        <taxon>Bacillota</taxon>
        <taxon>Clostridia</taxon>
        <taxon>Eubacteriales</taxon>
        <taxon>Clostridiaceae</taxon>
        <taxon>Clostridium</taxon>
    </lineage>
</organism>
<evidence type="ECO:0000313" key="1">
    <source>
        <dbReference type="EMBL" id="MCY6485784.1"/>
    </source>
</evidence>
<name>A0ABT4D3G7_9CLOT</name>
<dbReference type="EMBL" id="JAPQER010000011">
    <property type="protein sequence ID" value="MCY6485784.1"/>
    <property type="molecule type" value="Genomic_DNA"/>
</dbReference>
<reference evidence="1" key="1">
    <citation type="submission" date="2022-12" db="EMBL/GenBank/DDBJ databases">
        <authorList>
            <person name="Wang J."/>
        </authorList>
    </citation>
    <scope>NUCLEOTIDE SEQUENCE</scope>
    <source>
        <strain evidence="1">HY-45-18</strain>
    </source>
</reference>
<comment type="caution">
    <text evidence="1">The sequence shown here is derived from an EMBL/GenBank/DDBJ whole genome shotgun (WGS) entry which is preliminary data.</text>
</comment>
<protein>
    <recommendedName>
        <fullName evidence="3">Phage protein</fullName>
    </recommendedName>
</protein>